<sequence length="192" mass="21696">MKMDIKRSRDKYLRLAFIGMGSFAVLCTTATILSSSLAWHFYSTQRTITTPMSYNQPFSSDASSADTAGMNMFATSFLYLRLNVSPENIDSQQKMLLNYVPAQSRDALKKALDVEADRIKKGGLTWRYDVRALRMVSPGVIDADVVLHPSTTNGNITTELKEQARTYRLRMRYENGIINLDEMSELMPVTTN</sequence>
<dbReference type="AlphaFoldDB" id="A0A830ZDF6"/>
<accession>A0A830ZDF6</accession>
<proteinExistence type="predicted"/>
<keyword evidence="1" id="KW-0472">Membrane</keyword>
<dbReference type="Pfam" id="PF05309">
    <property type="entry name" value="TraE"/>
    <property type="match status" value="1"/>
</dbReference>
<dbReference type="EMBL" id="CP019446">
    <property type="protein sequence ID" value="APZ07792.1"/>
    <property type="molecule type" value="Genomic_DNA"/>
</dbReference>
<keyword evidence="1" id="KW-1133">Transmembrane helix</keyword>
<reference evidence="2 3" key="1">
    <citation type="submission" date="2017-01" db="EMBL/GenBank/DDBJ databases">
        <authorList>
            <person name="Cao J.-M."/>
        </authorList>
    </citation>
    <scope>NUCLEOTIDE SEQUENCE [LARGE SCALE GENOMIC DNA]</scope>
    <source>
        <strain evidence="2 3">888-76</strain>
        <plasmid evidence="2 3">p888-76-1</plasmid>
    </source>
</reference>
<evidence type="ECO:0000313" key="2">
    <source>
        <dbReference type="EMBL" id="APZ07792.1"/>
    </source>
</evidence>
<organism evidence="2 3">
    <name type="scientific">Kosakonia cowanii JCM 10956 = DSM 18146</name>
    <dbReference type="NCBI Taxonomy" id="1300165"/>
    <lineage>
        <taxon>Bacteria</taxon>
        <taxon>Pseudomonadati</taxon>
        <taxon>Pseudomonadota</taxon>
        <taxon>Gammaproteobacteria</taxon>
        <taxon>Enterobacterales</taxon>
        <taxon>Enterobacteriaceae</taxon>
        <taxon>Kosakonia</taxon>
    </lineage>
</organism>
<dbReference type="InterPro" id="IPR007973">
    <property type="entry name" value="Pilus_assembly_TraE"/>
</dbReference>
<keyword evidence="2" id="KW-0614">Plasmid</keyword>
<protein>
    <submittedName>
        <fullName evidence="2">Conjugal transfer protein TraE</fullName>
    </submittedName>
</protein>
<dbReference type="KEGG" id="kco:BWI95_22340"/>
<feature type="transmembrane region" description="Helical" evidence="1">
    <location>
        <begin position="12"/>
        <end position="42"/>
    </location>
</feature>
<gene>
    <name evidence="2" type="ORF">BWI95_22340</name>
</gene>
<dbReference type="Proteomes" id="UP000187148">
    <property type="component" value="Plasmid p888-76-1"/>
</dbReference>
<evidence type="ECO:0000256" key="1">
    <source>
        <dbReference type="SAM" id="Phobius"/>
    </source>
</evidence>
<keyword evidence="1" id="KW-0812">Transmembrane</keyword>
<name>A0A830ZDF6_9ENTR</name>
<keyword evidence="3" id="KW-1185">Reference proteome</keyword>
<evidence type="ECO:0000313" key="3">
    <source>
        <dbReference type="Proteomes" id="UP000187148"/>
    </source>
</evidence>
<geneLocation type="plasmid" evidence="2 3">
    <name>p888-76-1</name>
</geneLocation>